<dbReference type="EMBL" id="JAENGY010000418">
    <property type="protein sequence ID" value="KAG6963445.1"/>
    <property type="molecule type" value="Genomic_DNA"/>
</dbReference>
<gene>
    <name evidence="1" type="ORF">JG688_00008146</name>
</gene>
<name>A0A8J5III7_9STRA</name>
<comment type="caution">
    <text evidence="1">The sequence shown here is derived from an EMBL/GenBank/DDBJ whole genome shotgun (WGS) entry which is preliminary data.</text>
</comment>
<evidence type="ECO:0000313" key="2">
    <source>
        <dbReference type="Proteomes" id="UP000709295"/>
    </source>
</evidence>
<reference evidence="1" key="1">
    <citation type="submission" date="2021-01" db="EMBL/GenBank/DDBJ databases">
        <title>Phytophthora aleatoria, a newly-described species from Pinus radiata is distinct from Phytophthora cactorum isolates based on comparative genomics.</title>
        <authorList>
            <person name="Mcdougal R."/>
            <person name="Panda P."/>
            <person name="Williams N."/>
            <person name="Studholme D.J."/>
        </authorList>
    </citation>
    <scope>NUCLEOTIDE SEQUENCE</scope>
    <source>
        <strain evidence="1">NZFS 4037</strain>
    </source>
</reference>
<proteinExistence type="predicted"/>
<sequence>KHEGEGRCPGRSCTCLRETDTRIAIKGSAYPHDYAVALREDRMATSRCVARKACLNGCTQIPSVDTV</sequence>
<evidence type="ECO:0000313" key="1">
    <source>
        <dbReference type="EMBL" id="KAG6963445.1"/>
    </source>
</evidence>
<dbReference type="AlphaFoldDB" id="A0A8J5III7"/>
<feature type="non-terminal residue" evidence="1">
    <location>
        <position position="1"/>
    </location>
</feature>
<dbReference type="Proteomes" id="UP000709295">
    <property type="component" value="Unassembled WGS sequence"/>
</dbReference>
<accession>A0A8J5III7</accession>
<protein>
    <submittedName>
        <fullName evidence="1">Uncharacterized protein</fullName>
    </submittedName>
</protein>
<organism evidence="1 2">
    <name type="scientific">Phytophthora aleatoria</name>
    <dbReference type="NCBI Taxonomy" id="2496075"/>
    <lineage>
        <taxon>Eukaryota</taxon>
        <taxon>Sar</taxon>
        <taxon>Stramenopiles</taxon>
        <taxon>Oomycota</taxon>
        <taxon>Peronosporomycetes</taxon>
        <taxon>Peronosporales</taxon>
        <taxon>Peronosporaceae</taxon>
        <taxon>Phytophthora</taxon>
    </lineage>
</organism>
<keyword evidence="2" id="KW-1185">Reference proteome</keyword>